<protein>
    <submittedName>
        <fullName evidence="1">Uncharacterized protein</fullName>
    </submittedName>
</protein>
<evidence type="ECO:0000313" key="2">
    <source>
        <dbReference type="Proteomes" id="UP000202763"/>
    </source>
</evidence>
<proteinExistence type="predicted"/>
<organism evidence="1 2">
    <name type="scientific">Pseudoalteromonas phage H101</name>
    <dbReference type="NCBI Taxonomy" id="1654919"/>
    <lineage>
        <taxon>Viruses</taxon>
        <taxon>Duplodnaviria</taxon>
        <taxon>Heunggongvirae</taxon>
        <taxon>Uroviricota</taxon>
        <taxon>Caudoviricetes</taxon>
        <taxon>Shandongvirus</taxon>
        <taxon>Shandongvirus H101</taxon>
    </lineage>
</organism>
<dbReference type="GeneID" id="26796551"/>
<name>A0A0H4INS0_9CAUD</name>
<sequence length="76" mass="8184">MKLQTNTTINGNVVFKKGKVGVYEVYATDYLGVDSDDDVTLYFVDSYGEVFGTIEVEADMGQGCGYIADVKVKGAA</sequence>
<dbReference type="RefSeq" id="YP_009225490.1">
    <property type="nucleotide sequence ID" value="NC_029094.1"/>
</dbReference>
<evidence type="ECO:0000313" key="1">
    <source>
        <dbReference type="EMBL" id="AKO60957.1"/>
    </source>
</evidence>
<dbReference type="Proteomes" id="UP000202763">
    <property type="component" value="Segment"/>
</dbReference>
<dbReference type="KEGG" id="vg:26796551"/>
<keyword evidence="2" id="KW-1185">Reference proteome</keyword>
<dbReference type="EMBL" id="KR534323">
    <property type="protein sequence ID" value="AKO60957.1"/>
    <property type="molecule type" value="Genomic_DNA"/>
</dbReference>
<dbReference type="OrthoDB" id="41259at10239"/>
<reference evidence="1 2" key="1">
    <citation type="submission" date="2015-05" db="EMBL/GenBank/DDBJ databases">
        <authorList>
            <person name="Wang D.B."/>
            <person name="Wang M."/>
        </authorList>
    </citation>
    <scope>NUCLEOTIDE SEQUENCE [LARGE SCALE GENOMIC DNA]</scope>
</reference>
<accession>A0A0H4INS0</accession>